<dbReference type="InterPro" id="IPR017871">
    <property type="entry name" value="ABC_transporter-like_CS"/>
</dbReference>
<evidence type="ECO:0000256" key="2">
    <source>
        <dbReference type="ARBA" id="ARBA00022741"/>
    </source>
</evidence>
<evidence type="ECO:0000313" key="5">
    <source>
        <dbReference type="EMBL" id="MBO8462685.1"/>
    </source>
</evidence>
<dbReference type="PANTHER" id="PTHR42788">
    <property type="entry name" value="TAURINE IMPORT ATP-BINDING PROTEIN-RELATED"/>
    <property type="match status" value="1"/>
</dbReference>
<comment type="caution">
    <text evidence="5">The sequence shown here is derived from an EMBL/GenBank/DDBJ whole genome shotgun (WGS) entry which is preliminary data.</text>
</comment>
<dbReference type="Gene3D" id="3.40.50.300">
    <property type="entry name" value="P-loop containing nucleotide triphosphate hydrolases"/>
    <property type="match status" value="1"/>
</dbReference>
<keyword evidence="2" id="KW-0547">Nucleotide-binding</keyword>
<dbReference type="PROSITE" id="PS00211">
    <property type="entry name" value="ABC_TRANSPORTER_1"/>
    <property type="match status" value="1"/>
</dbReference>
<dbReference type="PROSITE" id="PS50893">
    <property type="entry name" value="ABC_TRANSPORTER_2"/>
    <property type="match status" value="1"/>
</dbReference>
<dbReference type="Pfam" id="PF00005">
    <property type="entry name" value="ABC_tran"/>
    <property type="match status" value="1"/>
</dbReference>
<keyword evidence="1" id="KW-0813">Transport</keyword>
<gene>
    <name evidence="5" type="ORF">IAC13_01995</name>
</gene>
<sequence length="254" mass="28520">MAELVTNQITKCFHGKKVIEDISIKVHDKELVCLLGVSGAGKTTLFNVISGLLQPEEGSVYLNGNDITGQAGHISYMLQKDLLMPYKTVLDNVALPFIIKGVPKKIARQKALSYFIQFGLQGTEKKYPNQLSGGMRQRAALLRTYLSSHVKQEDKGGIALLDEPFSALDTITKSGIHRWYLDVMEKIQLSTIFITHDIDEAILLSDRIYLLTGNPGRITDEIVIQQPKPRRKDFPITEEFLFYKKKIIETLGAL</sequence>
<organism evidence="5 6">
    <name type="scientific">Candidatus Scybalomonas excrementavium</name>
    <dbReference type="NCBI Taxonomy" id="2840943"/>
    <lineage>
        <taxon>Bacteria</taxon>
        <taxon>Bacillati</taxon>
        <taxon>Bacillota</taxon>
        <taxon>Clostridia</taxon>
        <taxon>Lachnospirales</taxon>
        <taxon>Lachnospiraceae</taxon>
        <taxon>Lachnospiraceae incertae sedis</taxon>
        <taxon>Candidatus Scybalomonas</taxon>
    </lineage>
</organism>
<dbReference type="CDD" id="cd03293">
    <property type="entry name" value="ABC_NrtD_SsuB_transporters"/>
    <property type="match status" value="1"/>
</dbReference>
<name>A0A9D9HZ93_9FIRM</name>
<dbReference type="PANTHER" id="PTHR42788:SF2">
    <property type="entry name" value="ABC TRANSPORTER ATP-BINDING PROTEIN"/>
    <property type="match status" value="1"/>
</dbReference>
<accession>A0A9D9HZ93</accession>
<dbReference type="Proteomes" id="UP000823618">
    <property type="component" value="Unassembled WGS sequence"/>
</dbReference>
<dbReference type="GO" id="GO:0016887">
    <property type="term" value="F:ATP hydrolysis activity"/>
    <property type="evidence" value="ECO:0007669"/>
    <property type="project" value="InterPro"/>
</dbReference>
<dbReference type="GO" id="GO:0005524">
    <property type="term" value="F:ATP binding"/>
    <property type="evidence" value="ECO:0007669"/>
    <property type="project" value="UniProtKB-KW"/>
</dbReference>
<dbReference type="AlphaFoldDB" id="A0A9D9HZ93"/>
<proteinExistence type="predicted"/>
<reference evidence="5" key="2">
    <citation type="journal article" date="2021" name="PeerJ">
        <title>Extensive microbial diversity within the chicken gut microbiome revealed by metagenomics and culture.</title>
        <authorList>
            <person name="Gilroy R."/>
            <person name="Ravi A."/>
            <person name="Getino M."/>
            <person name="Pursley I."/>
            <person name="Horton D.L."/>
            <person name="Alikhan N.F."/>
            <person name="Baker D."/>
            <person name="Gharbi K."/>
            <person name="Hall N."/>
            <person name="Watson M."/>
            <person name="Adriaenssens E.M."/>
            <person name="Foster-Nyarko E."/>
            <person name="Jarju S."/>
            <person name="Secka A."/>
            <person name="Antonio M."/>
            <person name="Oren A."/>
            <person name="Chaudhuri R.R."/>
            <person name="La Ragione R."/>
            <person name="Hildebrand F."/>
            <person name="Pallen M.J."/>
        </authorList>
    </citation>
    <scope>NUCLEOTIDE SEQUENCE</scope>
    <source>
        <strain evidence="5">E3-2379</strain>
    </source>
</reference>
<evidence type="ECO:0000256" key="1">
    <source>
        <dbReference type="ARBA" id="ARBA00022448"/>
    </source>
</evidence>
<dbReference type="InterPro" id="IPR050166">
    <property type="entry name" value="ABC_transporter_ATP-bind"/>
</dbReference>
<dbReference type="InterPro" id="IPR027417">
    <property type="entry name" value="P-loop_NTPase"/>
</dbReference>
<evidence type="ECO:0000259" key="4">
    <source>
        <dbReference type="PROSITE" id="PS50893"/>
    </source>
</evidence>
<evidence type="ECO:0000313" key="6">
    <source>
        <dbReference type="Proteomes" id="UP000823618"/>
    </source>
</evidence>
<protein>
    <submittedName>
        <fullName evidence="5">ABC transporter ATP-binding protein</fullName>
    </submittedName>
</protein>
<dbReference type="EMBL" id="JADIML010000061">
    <property type="protein sequence ID" value="MBO8462685.1"/>
    <property type="molecule type" value="Genomic_DNA"/>
</dbReference>
<feature type="domain" description="ABC transporter" evidence="4">
    <location>
        <begin position="4"/>
        <end position="240"/>
    </location>
</feature>
<reference evidence="5" key="1">
    <citation type="submission" date="2020-10" db="EMBL/GenBank/DDBJ databases">
        <authorList>
            <person name="Gilroy R."/>
        </authorList>
    </citation>
    <scope>NUCLEOTIDE SEQUENCE</scope>
    <source>
        <strain evidence="5">E3-2379</strain>
    </source>
</reference>
<dbReference type="InterPro" id="IPR003593">
    <property type="entry name" value="AAA+_ATPase"/>
</dbReference>
<dbReference type="SMART" id="SM00382">
    <property type="entry name" value="AAA"/>
    <property type="match status" value="1"/>
</dbReference>
<keyword evidence="3 5" id="KW-0067">ATP-binding</keyword>
<dbReference type="SUPFAM" id="SSF52540">
    <property type="entry name" value="P-loop containing nucleoside triphosphate hydrolases"/>
    <property type="match status" value="1"/>
</dbReference>
<evidence type="ECO:0000256" key="3">
    <source>
        <dbReference type="ARBA" id="ARBA00022840"/>
    </source>
</evidence>
<dbReference type="InterPro" id="IPR003439">
    <property type="entry name" value="ABC_transporter-like_ATP-bd"/>
</dbReference>